<dbReference type="PROSITE" id="PS51725">
    <property type="entry name" value="ABM"/>
    <property type="match status" value="1"/>
</dbReference>
<gene>
    <name evidence="2" type="ORF">A6K76_01685</name>
</gene>
<proteinExistence type="predicted"/>
<dbReference type="SUPFAM" id="SSF54909">
    <property type="entry name" value="Dimeric alpha+beta barrel"/>
    <property type="match status" value="1"/>
</dbReference>
<accession>A0A1C0YUD4</accession>
<dbReference type="InterPro" id="IPR050404">
    <property type="entry name" value="Heme-degrading_MO"/>
</dbReference>
<organism evidence="2 3">
    <name type="scientific">Caryophanon latum</name>
    <dbReference type="NCBI Taxonomy" id="33977"/>
    <lineage>
        <taxon>Bacteria</taxon>
        <taxon>Bacillati</taxon>
        <taxon>Bacillota</taxon>
        <taxon>Bacilli</taxon>
        <taxon>Bacillales</taxon>
        <taxon>Caryophanaceae</taxon>
        <taxon>Caryophanon</taxon>
    </lineage>
</organism>
<dbReference type="Pfam" id="PF03992">
    <property type="entry name" value="ABM"/>
    <property type="match status" value="1"/>
</dbReference>
<dbReference type="InterPro" id="IPR007138">
    <property type="entry name" value="ABM_dom"/>
</dbReference>
<dbReference type="Proteomes" id="UP000093482">
    <property type="component" value="Unassembled WGS sequence"/>
</dbReference>
<name>A0A1C0YUD4_9BACL</name>
<evidence type="ECO:0000313" key="3">
    <source>
        <dbReference type="Proteomes" id="UP000093482"/>
    </source>
</evidence>
<dbReference type="RefSeq" id="WP_066464192.1">
    <property type="nucleotide sequence ID" value="NZ_MATO01000034.1"/>
</dbReference>
<feature type="domain" description="ABM" evidence="1">
    <location>
        <begin position="2"/>
        <end position="93"/>
    </location>
</feature>
<dbReference type="AlphaFoldDB" id="A0A1C0YUD4"/>
<evidence type="ECO:0000313" key="2">
    <source>
        <dbReference type="EMBL" id="OCS90788.1"/>
    </source>
</evidence>
<keyword evidence="3" id="KW-1185">Reference proteome</keyword>
<keyword evidence="2" id="KW-0503">Monooxygenase</keyword>
<dbReference type="InterPro" id="IPR011008">
    <property type="entry name" value="Dimeric_a/b-barrel"/>
</dbReference>
<dbReference type="Gene3D" id="3.30.70.100">
    <property type="match status" value="1"/>
</dbReference>
<dbReference type="OrthoDB" id="384737at2"/>
<protein>
    <submittedName>
        <fullName evidence="2">Heme-degrading monooxygenase IsdG</fullName>
    </submittedName>
</protein>
<dbReference type="PANTHER" id="PTHR34474">
    <property type="entry name" value="SIGNAL TRANSDUCTION PROTEIN TRAP"/>
    <property type="match status" value="1"/>
</dbReference>
<dbReference type="GO" id="GO:0004497">
    <property type="term" value="F:monooxygenase activity"/>
    <property type="evidence" value="ECO:0007669"/>
    <property type="project" value="UniProtKB-KW"/>
</dbReference>
<dbReference type="NCBIfam" id="NF009840">
    <property type="entry name" value="PRK13315.1"/>
    <property type="match status" value="1"/>
</dbReference>
<keyword evidence="2" id="KW-0560">Oxidoreductase</keyword>
<dbReference type="PANTHER" id="PTHR34474:SF4">
    <property type="entry name" value="HEME OXYGENASE (STAPHYLOBILIN-PRODUCING) 1"/>
    <property type="match status" value="1"/>
</dbReference>
<sequence length="109" mass="12740">MMTVTNRFKLVKGMAARMAPAFVQQNGLEQFKGFRGIEINVSTQFEEYDEMNVMMYWDTREDFDVWHNSDHFKNSHKREQQKDGEAKKASPIIDNTVIYADVVAELVMN</sequence>
<comment type="caution">
    <text evidence="2">The sequence shown here is derived from an EMBL/GenBank/DDBJ whole genome shotgun (WGS) entry which is preliminary data.</text>
</comment>
<dbReference type="EMBL" id="MATO01000034">
    <property type="protein sequence ID" value="OCS90788.1"/>
    <property type="molecule type" value="Genomic_DNA"/>
</dbReference>
<reference evidence="2 3" key="1">
    <citation type="submission" date="2016-07" db="EMBL/GenBank/DDBJ databases">
        <title>Caryophanon latum genome sequencing.</title>
        <authorList>
            <person name="Verma A."/>
            <person name="Pal Y."/>
            <person name="Krishnamurthi S."/>
        </authorList>
    </citation>
    <scope>NUCLEOTIDE SEQUENCE [LARGE SCALE GENOMIC DNA]</scope>
    <source>
        <strain evidence="2 3">DSM 14151</strain>
    </source>
</reference>
<evidence type="ECO:0000259" key="1">
    <source>
        <dbReference type="PROSITE" id="PS51725"/>
    </source>
</evidence>